<dbReference type="AlphaFoldDB" id="A0A319E9I7"/>
<dbReference type="InterPro" id="IPR056632">
    <property type="entry name" value="DUF7730"/>
</dbReference>
<dbReference type="EMBL" id="KZ825826">
    <property type="protein sequence ID" value="PYH97348.1"/>
    <property type="molecule type" value="Genomic_DNA"/>
</dbReference>
<dbReference type="PANTHER" id="PTHR38790:SF4">
    <property type="entry name" value="2EXR DOMAIN-CONTAINING PROTEIN"/>
    <property type="match status" value="1"/>
</dbReference>
<feature type="compositionally biased region" description="Low complexity" evidence="1">
    <location>
        <begin position="25"/>
        <end position="36"/>
    </location>
</feature>
<dbReference type="Pfam" id="PF24864">
    <property type="entry name" value="DUF7730"/>
    <property type="match status" value="1"/>
</dbReference>
<feature type="region of interest" description="Disordered" evidence="1">
    <location>
        <begin position="17"/>
        <end position="41"/>
    </location>
</feature>
<proteinExistence type="predicted"/>
<feature type="region of interest" description="Disordered" evidence="1">
    <location>
        <begin position="73"/>
        <end position="99"/>
    </location>
</feature>
<feature type="domain" description="DUF7730" evidence="2">
    <location>
        <begin position="103"/>
        <end position="309"/>
    </location>
</feature>
<evidence type="ECO:0000313" key="4">
    <source>
        <dbReference type="Proteomes" id="UP000247810"/>
    </source>
</evidence>
<accession>A0A319E9I7</accession>
<dbReference type="STRING" id="1448320.A0A319E9I7"/>
<keyword evidence="4" id="KW-1185">Reference proteome</keyword>
<sequence length="369" mass="42100">MVHFRLLHRLFHRRAQSLPAPPEAGSPSPSEAAAPVEPVPASPPINPVANWSRALLGSTGLAASTCQVAGDLSDPTRLPVLPPDHTSLGNNNSSSSSSSSIHLQLQSPFFSRLPLEIRQLIYLYAFGDRRIHIDFDFHPGKGRWTWWHRVCDDPAHCPDKEDPFVCPEYEGAEEAMLKLGSNAWVKSRFDYKVDAVSWFRSCWQGYRESLPILYATNSFVLTHGIDQLFRFSRILPPQHLARITALIIEIDVYRASKGPPDMEPGFRSFYDAFFSVLSRSLPGLKDLKISLAGLPNRGGREVEWTEDGEWWWIGPWEELARSRRWKRLEIAVPKTWIVDFEGVVERRSRLEEEKRYRLVAGVDLYPRGW</sequence>
<feature type="compositionally biased region" description="Low complexity" evidence="1">
    <location>
        <begin position="90"/>
        <end position="99"/>
    </location>
</feature>
<dbReference type="Proteomes" id="UP000247810">
    <property type="component" value="Unassembled WGS sequence"/>
</dbReference>
<gene>
    <name evidence="3" type="ORF">BO71DRAFT_438987</name>
</gene>
<evidence type="ECO:0000313" key="3">
    <source>
        <dbReference type="EMBL" id="PYH97348.1"/>
    </source>
</evidence>
<dbReference type="PANTHER" id="PTHR38790">
    <property type="entry name" value="2EXR DOMAIN-CONTAINING PROTEIN-RELATED"/>
    <property type="match status" value="1"/>
</dbReference>
<evidence type="ECO:0000256" key="1">
    <source>
        <dbReference type="SAM" id="MobiDB-lite"/>
    </source>
</evidence>
<name>A0A319E9I7_9EURO</name>
<dbReference type="OrthoDB" id="515692at2759"/>
<protein>
    <recommendedName>
        <fullName evidence="2">DUF7730 domain-containing protein</fullName>
    </recommendedName>
</protein>
<dbReference type="VEuPathDB" id="FungiDB:BO71DRAFT_438987"/>
<reference evidence="3 4" key="1">
    <citation type="submission" date="2018-02" db="EMBL/GenBank/DDBJ databases">
        <title>The genomes of Aspergillus section Nigri reveals drivers in fungal speciation.</title>
        <authorList>
            <consortium name="DOE Joint Genome Institute"/>
            <person name="Vesth T.C."/>
            <person name="Nybo J."/>
            <person name="Theobald S."/>
            <person name="Brandl J."/>
            <person name="Frisvad J.C."/>
            <person name="Nielsen K.F."/>
            <person name="Lyhne E.K."/>
            <person name="Kogle M.E."/>
            <person name="Kuo A."/>
            <person name="Riley R."/>
            <person name="Clum A."/>
            <person name="Nolan M."/>
            <person name="Lipzen A."/>
            <person name="Salamov A."/>
            <person name="Henrissat B."/>
            <person name="Wiebenga A."/>
            <person name="De vries R.P."/>
            <person name="Grigoriev I.V."/>
            <person name="Mortensen U.H."/>
            <person name="Andersen M.R."/>
            <person name="Baker S.E."/>
        </authorList>
    </citation>
    <scope>NUCLEOTIDE SEQUENCE [LARGE SCALE GENOMIC DNA]</scope>
    <source>
        <strain evidence="3 4">CBS 707.79</strain>
    </source>
</reference>
<evidence type="ECO:0000259" key="2">
    <source>
        <dbReference type="Pfam" id="PF24864"/>
    </source>
</evidence>
<organism evidence="3 4">
    <name type="scientific">Aspergillus ellipticus CBS 707.79</name>
    <dbReference type="NCBI Taxonomy" id="1448320"/>
    <lineage>
        <taxon>Eukaryota</taxon>
        <taxon>Fungi</taxon>
        <taxon>Dikarya</taxon>
        <taxon>Ascomycota</taxon>
        <taxon>Pezizomycotina</taxon>
        <taxon>Eurotiomycetes</taxon>
        <taxon>Eurotiomycetidae</taxon>
        <taxon>Eurotiales</taxon>
        <taxon>Aspergillaceae</taxon>
        <taxon>Aspergillus</taxon>
        <taxon>Aspergillus subgen. Circumdati</taxon>
    </lineage>
</organism>